<evidence type="ECO:0000313" key="20">
    <source>
        <dbReference type="RefSeq" id="XP_060544209.1"/>
    </source>
</evidence>
<evidence type="ECO:0000256" key="9">
    <source>
        <dbReference type="ARBA" id="ARBA00022723"/>
    </source>
</evidence>
<evidence type="ECO:0000256" key="11">
    <source>
        <dbReference type="ARBA" id="ARBA00022829"/>
    </source>
</evidence>
<keyword evidence="17" id="KW-0137">Centromere</keyword>
<gene>
    <name evidence="20" type="primary">LOC132710851</name>
</gene>
<evidence type="ECO:0000256" key="1">
    <source>
        <dbReference type="ARBA" id="ARBA00004123"/>
    </source>
</evidence>
<evidence type="ECO:0000256" key="14">
    <source>
        <dbReference type="ARBA" id="ARBA00023212"/>
    </source>
</evidence>
<dbReference type="PANTHER" id="PTHR46771">
    <property type="entry name" value="DETERIN"/>
    <property type="match status" value="1"/>
</dbReference>
<sequence length="181" mass="20722">MPRKAVLFFFLLLSRGGLKTPATVMSLAEGKGQVPAGLELYLKEKRLSTFTQWPFVSDCSCTADRMAEAGFIHCPIENASDVAQCFICFKELEGWEPDDDPMEEHRKHSPNCAFLALQKDICDLTVEEFMKLRKERMKNLIEKEVKHTITEMEKYANLIRGKIDSCVHKLYTTACLWYSST</sequence>
<evidence type="ECO:0000256" key="13">
    <source>
        <dbReference type="ARBA" id="ARBA00022843"/>
    </source>
</evidence>
<feature type="signal peptide" evidence="18">
    <location>
        <begin position="1"/>
        <end position="19"/>
    </location>
</feature>
<dbReference type="RefSeq" id="XP_060544209.1">
    <property type="nucleotide sequence ID" value="XM_060688226.1"/>
</dbReference>
<keyword evidence="7" id="KW-0597">Phosphoprotein</keyword>
<dbReference type="Pfam" id="PF00653">
    <property type="entry name" value="BIR"/>
    <property type="match status" value="1"/>
</dbReference>
<keyword evidence="18" id="KW-0732">Signal</keyword>
<evidence type="ECO:0000256" key="3">
    <source>
        <dbReference type="ARBA" id="ARBA00004584"/>
    </source>
</evidence>
<keyword evidence="9" id="KW-0479">Metal-binding</keyword>
<keyword evidence="5" id="KW-0158">Chromosome</keyword>
<keyword evidence="10" id="KW-0498">Mitosis</keyword>
<keyword evidence="6" id="KW-0963">Cytoplasm</keyword>
<organism evidence="19 20">
    <name type="scientific">Pantherophis guttatus</name>
    <name type="common">Corn snake</name>
    <name type="synonym">Elaphe guttata</name>
    <dbReference type="NCBI Taxonomy" id="94885"/>
    <lineage>
        <taxon>Eukaryota</taxon>
        <taxon>Metazoa</taxon>
        <taxon>Chordata</taxon>
        <taxon>Craniata</taxon>
        <taxon>Vertebrata</taxon>
        <taxon>Euteleostomi</taxon>
        <taxon>Lepidosauria</taxon>
        <taxon>Squamata</taxon>
        <taxon>Bifurcata</taxon>
        <taxon>Unidentata</taxon>
        <taxon>Episquamata</taxon>
        <taxon>Toxicofera</taxon>
        <taxon>Serpentes</taxon>
        <taxon>Colubroidea</taxon>
        <taxon>Colubridae</taxon>
        <taxon>Colubrinae</taxon>
        <taxon>Pantherophis</taxon>
    </lineage>
</organism>
<dbReference type="PROSITE" id="PS50143">
    <property type="entry name" value="BIR_REPEAT_2"/>
    <property type="match status" value="1"/>
</dbReference>
<keyword evidence="16" id="KW-0131">Cell cycle</keyword>
<dbReference type="SMART" id="SM00238">
    <property type="entry name" value="BIR"/>
    <property type="match status" value="1"/>
</dbReference>
<reference evidence="20" key="1">
    <citation type="submission" date="2025-08" db="UniProtKB">
        <authorList>
            <consortium name="RefSeq"/>
        </authorList>
    </citation>
    <scope>IDENTIFICATION</scope>
    <source>
        <tissue evidence="20">Blood</tissue>
    </source>
</reference>
<keyword evidence="13" id="KW-0832">Ubl conjugation</keyword>
<dbReference type="SUPFAM" id="SSF57924">
    <property type="entry name" value="Inhibitor of apoptosis (IAP) repeat"/>
    <property type="match status" value="1"/>
</dbReference>
<proteinExistence type="inferred from homology"/>
<dbReference type="Gene3D" id="1.10.1170.10">
    <property type="entry name" value="Inhibitor Of Apoptosis Protein (2mihbC-IAP-1), Chain A"/>
    <property type="match status" value="1"/>
</dbReference>
<evidence type="ECO:0000256" key="5">
    <source>
        <dbReference type="ARBA" id="ARBA00022454"/>
    </source>
</evidence>
<keyword evidence="8" id="KW-0132">Cell division</keyword>
<dbReference type="CDD" id="cd00022">
    <property type="entry name" value="BIR"/>
    <property type="match status" value="1"/>
</dbReference>
<feature type="chain" id="PRO_5045351817" evidence="18">
    <location>
        <begin position="20"/>
        <end position="181"/>
    </location>
</feature>
<evidence type="ECO:0000256" key="15">
    <source>
        <dbReference type="ARBA" id="ARBA00023242"/>
    </source>
</evidence>
<evidence type="ECO:0000256" key="17">
    <source>
        <dbReference type="ARBA" id="ARBA00023328"/>
    </source>
</evidence>
<dbReference type="InterPro" id="IPR001370">
    <property type="entry name" value="BIR_rpt"/>
</dbReference>
<evidence type="ECO:0000256" key="7">
    <source>
        <dbReference type="ARBA" id="ARBA00022553"/>
    </source>
</evidence>
<dbReference type="Proteomes" id="UP001652622">
    <property type="component" value="Unplaced"/>
</dbReference>
<comment type="similarity">
    <text evidence="4">Belongs to the IAP family.</text>
</comment>
<evidence type="ECO:0000256" key="6">
    <source>
        <dbReference type="ARBA" id="ARBA00022490"/>
    </source>
</evidence>
<evidence type="ECO:0000256" key="10">
    <source>
        <dbReference type="ARBA" id="ARBA00022776"/>
    </source>
</evidence>
<evidence type="ECO:0000256" key="8">
    <source>
        <dbReference type="ARBA" id="ARBA00022618"/>
    </source>
</evidence>
<keyword evidence="14" id="KW-0206">Cytoskeleton</keyword>
<evidence type="ECO:0000256" key="16">
    <source>
        <dbReference type="ARBA" id="ARBA00023306"/>
    </source>
</evidence>
<accession>A0ABM3Z754</accession>
<evidence type="ECO:0000256" key="18">
    <source>
        <dbReference type="SAM" id="SignalP"/>
    </source>
</evidence>
<keyword evidence="19" id="KW-1185">Reference proteome</keyword>
<keyword evidence="15" id="KW-0539">Nucleus</keyword>
<evidence type="ECO:0000256" key="4">
    <source>
        <dbReference type="ARBA" id="ARBA00006672"/>
    </source>
</evidence>
<evidence type="ECO:0000313" key="19">
    <source>
        <dbReference type="Proteomes" id="UP001652622"/>
    </source>
</evidence>
<keyword evidence="12" id="KW-0862">Zinc</keyword>
<comment type="subcellular location">
    <subcellularLocation>
        <location evidence="3">Chromosome</location>
        <location evidence="3">Centromere</location>
    </subcellularLocation>
    <subcellularLocation>
        <location evidence="2">Cytoplasm</location>
        <location evidence="2">Cytoskeleton</location>
        <location evidence="2">Spindle</location>
    </subcellularLocation>
    <subcellularLocation>
        <location evidence="1">Nucleus</location>
    </subcellularLocation>
</comment>
<name>A0ABM3Z754_PANGU</name>
<dbReference type="PANTHER" id="PTHR46771:SF3">
    <property type="entry name" value="BACULOVIRAL IAP REPEAT-CONTAINING PROTEIN 5"/>
    <property type="match status" value="1"/>
</dbReference>
<protein>
    <submittedName>
        <fullName evidence="20">Baculoviral IAP repeat-containing protein 5-like</fullName>
    </submittedName>
</protein>
<dbReference type="GeneID" id="132710851"/>
<evidence type="ECO:0000256" key="12">
    <source>
        <dbReference type="ARBA" id="ARBA00022833"/>
    </source>
</evidence>
<dbReference type="InterPro" id="IPR051190">
    <property type="entry name" value="Baculoviral_IAP"/>
</dbReference>
<keyword evidence="11" id="KW-0159">Chromosome partition</keyword>
<evidence type="ECO:0000256" key="2">
    <source>
        <dbReference type="ARBA" id="ARBA00004186"/>
    </source>
</evidence>